<organism evidence="1 2">
    <name type="scientific">Komagataeibacter rhaeticus</name>
    <dbReference type="NCBI Taxonomy" id="215221"/>
    <lineage>
        <taxon>Bacteria</taxon>
        <taxon>Pseudomonadati</taxon>
        <taxon>Pseudomonadota</taxon>
        <taxon>Alphaproteobacteria</taxon>
        <taxon>Acetobacterales</taxon>
        <taxon>Acetobacteraceae</taxon>
        <taxon>Komagataeibacter</taxon>
    </lineage>
</organism>
<proteinExistence type="predicted"/>
<evidence type="ECO:0008006" key="3">
    <source>
        <dbReference type="Google" id="ProtNLM"/>
    </source>
</evidence>
<protein>
    <recommendedName>
        <fullName evidence="3">Methyltransferase type 11 domain-containing protein</fullName>
    </recommendedName>
</protein>
<name>A0A858JNB9_9PROT</name>
<dbReference type="RefSeq" id="WP_139064272.1">
    <property type="nucleotide sequence ID" value="NZ_CALMTF010000024.1"/>
</dbReference>
<dbReference type="Pfam" id="PF13489">
    <property type="entry name" value="Methyltransf_23"/>
    <property type="match status" value="1"/>
</dbReference>
<accession>A0A858JNB9</accession>
<evidence type="ECO:0000313" key="1">
    <source>
        <dbReference type="EMBL" id="QIP36399.1"/>
    </source>
</evidence>
<dbReference type="AlphaFoldDB" id="A0A858JNB9"/>
<dbReference type="EMBL" id="CP050139">
    <property type="protein sequence ID" value="QIP36399.1"/>
    <property type="molecule type" value="Genomic_DNA"/>
</dbReference>
<dbReference type="InterPro" id="IPR029063">
    <property type="entry name" value="SAM-dependent_MTases_sf"/>
</dbReference>
<reference evidence="1 2" key="1">
    <citation type="submission" date="2020-03" db="EMBL/GenBank/DDBJ databases">
        <title>Isolation of cellulose-producing strains, genome characterization and application of the synthesized cellulose films as an economical and sustainable material for piezoelectric sensor construction.</title>
        <authorList>
            <person name="Mangayil R.K."/>
        </authorList>
    </citation>
    <scope>NUCLEOTIDE SEQUENCE [LARGE SCALE GENOMIC DNA]</scope>
    <source>
        <strain evidence="1 2">ENS 9a1a</strain>
    </source>
</reference>
<evidence type="ECO:0000313" key="2">
    <source>
        <dbReference type="Proteomes" id="UP000502533"/>
    </source>
</evidence>
<dbReference type="Proteomes" id="UP000502533">
    <property type="component" value="Chromosome"/>
</dbReference>
<dbReference type="GeneID" id="85023235"/>
<dbReference type="KEGG" id="kre:GWK63_13775"/>
<sequence length="314" mass="35190">MSQNFRAMELNIKAFGYDLAHRLAADLPHRENLRPQQVGLESKLATQSDIESDWLAYWCQEIRCAVLYHRKIWEDAFILQALYEAGCMRPGATGLGFGCGEEPIPSLLARHGVKVTATDLDPERSSKKGWIRSGEHAGSLDKVFKPDIIDRETFDRLVEHRFVDMNAIPPDIRGYDFCWSMCALEHLGNLQKGLDFVENALACIRPGGVAVHTTEFNLDDDLPTIESGYTVLYQKKHMEALARRLAAQGHVVRPFNFDPGNGPMDNFIDIPPWQPQQPSGMVEPALPDVRHLKICKTGHRVTCIGIIITKGGTT</sequence>
<keyword evidence="2" id="KW-1185">Reference proteome</keyword>
<dbReference type="SUPFAM" id="SSF53335">
    <property type="entry name" value="S-adenosyl-L-methionine-dependent methyltransferases"/>
    <property type="match status" value="1"/>
</dbReference>
<dbReference type="Gene3D" id="3.40.50.150">
    <property type="entry name" value="Vaccinia Virus protein VP39"/>
    <property type="match status" value="1"/>
</dbReference>
<gene>
    <name evidence="1" type="ORF">GWK63_13775</name>
</gene>